<feature type="compositionally biased region" description="Basic and acidic residues" evidence="1">
    <location>
        <begin position="141"/>
        <end position="150"/>
    </location>
</feature>
<accession>J4GLX2</accession>
<evidence type="ECO:0000313" key="3">
    <source>
        <dbReference type="Proteomes" id="UP000006352"/>
    </source>
</evidence>
<feature type="region of interest" description="Disordered" evidence="1">
    <location>
        <begin position="1"/>
        <end position="163"/>
    </location>
</feature>
<organism evidence="2 3">
    <name type="scientific">Fibroporia radiculosa</name>
    <dbReference type="NCBI Taxonomy" id="599839"/>
    <lineage>
        <taxon>Eukaryota</taxon>
        <taxon>Fungi</taxon>
        <taxon>Dikarya</taxon>
        <taxon>Basidiomycota</taxon>
        <taxon>Agaricomycotina</taxon>
        <taxon>Agaricomycetes</taxon>
        <taxon>Polyporales</taxon>
        <taxon>Fibroporiaceae</taxon>
        <taxon>Fibroporia</taxon>
    </lineage>
</organism>
<dbReference type="GeneID" id="24094826"/>
<dbReference type="OrthoDB" id="3250036at2759"/>
<dbReference type="HOGENOM" id="CLU_140478_0_0_1"/>
<feature type="compositionally biased region" description="Polar residues" evidence="1">
    <location>
        <begin position="38"/>
        <end position="55"/>
    </location>
</feature>
<sequence>MSDEYASSGFQGSLVNDSLQTSRGEGTYETGNYPPPGDTTSSGGYSSRNTWTNRSQRGHLENMSGSAEAGLLDQSVTGGPIGDEIEDAKQGQDELSRKNFHHEAIRDFGGPSIGITEGLNPYGRNIDSKDEAAQMLSSSHNDARGRRFESEPAASNDADAGAV</sequence>
<dbReference type="EMBL" id="HE796957">
    <property type="protein sequence ID" value="CCL99915.1"/>
    <property type="molecule type" value="Genomic_DNA"/>
</dbReference>
<gene>
    <name evidence="2" type="ORF">FIBRA_01940</name>
</gene>
<reference evidence="2 3" key="1">
    <citation type="journal article" date="2012" name="Appl. Environ. Microbiol.">
        <title>Short-read sequencing for genomic analysis of the brown rot fungus Fibroporia radiculosa.</title>
        <authorList>
            <person name="Tang J.D."/>
            <person name="Perkins A.D."/>
            <person name="Sonstegard T.S."/>
            <person name="Schroeder S.G."/>
            <person name="Burgess S.C."/>
            <person name="Diehl S.V."/>
        </authorList>
    </citation>
    <scope>NUCLEOTIDE SEQUENCE [LARGE SCALE GENOMIC DNA]</scope>
    <source>
        <strain evidence="2 3">TFFH 294</strain>
    </source>
</reference>
<dbReference type="RefSeq" id="XP_012179198.1">
    <property type="nucleotide sequence ID" value="XM_012323808.1"/>
</dbReference>
<name>J4GLX2_9APHY</name>
<feature type="compositionally biased region" description="Polar residues" evidence="1">
    <location>
        <begin position="8"/>
        <end position="24"/>
    </location>
</feature>
<dbReference type="AlphaFoldDB" id="J4GLX2"/>
<protein>
    <submittedName>
        <fullName evidence="2">Uncharacterized protein</fullName>
    </submittedName>
</protein>
<evidence type="ECO:0000256" key="1">
    <source>
        <dbReference type="SAM" id="MobiDB-lite"/>
    </source>
</evidence>
<feature type="compositionally biased region" description="Basic and acidic residues" evidence="1">
    <location>
        <begin position="87"/>
        <end position="106"/>
    </location>
</feature>
<dbReference type="InParanoid" id="J4GLX2"/>
<proteinExistence type="predicted"/>
<keyword evidence="3" id="KW-1185">Reference proteome</keyword>
<evidence type="ECO:0000313" key="2">
    <source>
        <dbReference type="EMBL" id="CCL99915.1"/>
    </source>
</evidence>
<dbReference type="Proteomes" id="UP000006352">
    <property type="component" value="Unassembled WGS sequence"/>
</dbReference>